<protein>
    <submittedName>
        <fullName evidence="2">DUF1772 domain-containing protein</fullName>
    </submittedName>
</protein>
<gene>
    <name evidence="2" type="ORF">GCM10009681_29260</name>
</gene>
<reference evidence="3" key="1">
    <citation type="journal article" date="2019" name="Int. J. Syst. Evol. Microbiol.">
        <title>The Global Catalogue of Microorganisms (GCM) 10K type strain sequencing project: providing services to taxonomists for standard genome sequencing and annotation.</title>
        <authorList>
            <consortium name="The Broad Institute Genomics Platform"/>
            <consortium name="The Broad Institute Genome Sequencing Center for Infectious Disease"/>
            <person name="Wu L."/>
            <person name="Ma J."/>
        </authorList>
    </citation>
    <scope>NUCLEOTIDE SEQUENCE [LARGE SCALE GENOMIC DNA]</scope>
    <source>
        <strain evidence="3">JCM 13249</strain>
    </source>
</reference>
<evidence type="ECO:0000313" key="2">
    <source>
        <dbReference type="EMBL" id="GAA1756234.1"/>
    </source>
</evidence>
<dbReference type="InterPro" id="IPR013901">
    <property type="entry name" value="Anthrone_oxy"/>
</dbReference>
<keyword evidence="1" id="KW-0812">Transmembrane</keyword>
<accession>A0ABP4WNP5</accession>
<name>A0ABP4WNP5_9ACTN</name>
<evidence type="ECO:0000256" key="1">
    <source>
        <dbReference type="SAM" id="Phobius"/>
    </source>
</evidence>
<keyword evidence="1" id="KW-0472">Membrane</keyword>
<feature type="transmembrane region" description="Helical" evidence="1">
    <location>
        <begin position="156"/>
        <end position="174"/>
    </location>
</feature>
<keyword evidence="1" id="KW-1133">Transmembrane helix</keyword>
<dbReference type="Pfam" id="PF08592">
    <property type="entry name" value="Anthrone_oxy"/>
    <property type="match status" value="1"/>
</dbReference>
<feature type="transmembrane region" description="Helical" evidence="1">
    <location>
        <begin position="100"/>
        <end position="121"/>
    </location>
</feature>
<dbReference type="Proteomes" id="UP001500655">
    <property type="component" value="Unassembled WGS sequence"/>
</dbReference>
<dbReference type="EMBL" id="BAAALS010000013">
    <property type="protein sequence ID" value="GAA1756234.1"/>
    <property type="molecule type" value="Genomic_DNA"/>
</dbReference>
<organism evidence="2 3">
    <name type="scientific">Luedemannella helvata</name>
    <dbReference type="NCBI Taxonomy" id="349315"/>
    <lineage>
        <taxon>Bacteria</taxon>
        <taxon>Bacillati</taxon>
        <taxon>Actinomycetota</taxon>
        <taxon>Actinomycetes</taxon>
        <taxon>Micromonosporales</taxon>
        <taxon>Micromonosporaceae</taxon>
        <taxon>Luedemannella</taxon>
    </lineage>
</organism>
<sequence length="180" mass="19186">MSTEDLKICAGMMDGVEILRLVVFLAATVTTGMMAGIFFAYSNSIMPGLRRVDDDTFVRTFAALDRAILNPLFLVGGFLGAPVLTGLAIVLHVVDDARSPVPWMAAALVLYLVTFVITVAVNVPRNDALKAADPATAGVAAIRAAFDERRWARWNLARTVLTTAAFALLAYGLVRTGGLA</sequence>
<proteinExistence type="predicted"/>
<feature type="transmembrane region" description="Helical" evidence="1">
    <location>
        <begin position="21"/>
        <end position="41"/>
    </location>
</feature>
<keyword evidence="3" id="KW-1185">Reference proteome</keyword>
<comment type="caution">
    <text evidence="2">The sequence shown here is derived from an EMBL/GenBank/DDBJ whole genome shotgun (WGS) entry which is preliminary data.</text>
</comment>
<evidence type="ECO:0000313" key="3">
    <source>
        <dbReference type="Proteomes" id="UP001500655"/>
    </source>
</evidence>
<feature type="transmembrane region" description="Helical" evidence="1">
    <location>
        <begin position="72"/>
        <end position="94"/>
    </location>
</feature>